<dbReference type="Pfam" id="PF00561">
    <property type="entry name" value="Abhydrolase_1"/>
    <property type="match status" value="1"/>
</dbReference>
<dbReference type="RefSeq" id="WP_143418408.1">
    <property type="nucleotide sequence ID" value="NZ_VJXR01000025.1"/>
</dbReference>
<dbReference type="InterPro" id="IPR000073">
    <property type="entry name" value="AB_hydrolase_1"/>
</dbReference>
<dbReference type="Gene3D" id="3.40.50.1820">
    <property type="entry name" value="alpha/beta hydrolase"/>
    <property type="match status" value="1"/>
</dbReference>
<keyword evidence="2" id="KW-0378">Hydrolase</keyword>
<dbReference type="GO" id="GO:0016787">
    <property type="term" value="F:hydrolase activity"/>
    <property type="evidence" value="ECO:0007669"/>
    <property type="project" value="UniProtKB-KW"/>
</dbReference>
<dbReference type="EMBL" id="VJXR01000025">
    <property type="protein sequence ID" value="TRW45321.1"/>
    <property type="molecule type" value="Genomic_DNA"/>
</dbReference>
<feature type="domain" description="AB hydrolase-1" evidence="1">
    <location>
        <begin position="34"/>
        <end position="266"/>
    </location>
</feature>
<accession>A0A552WR85</accession>
<keyword evidence="3" id="KW-1185">Reference proteome</keyword>
<comment type="caution">
    <text evidence="2">The sequence shown here is derived from an EMBL/GenBank/DDBJ whole genome shotgun (WGS) entry which is preliminary data.</text>
</comment>
<dbReference type="InterPro" id="IPR050471">
    <property type="entry name" value="AB_hydrolase"/>
</dbReference>
<reference evidence="2 3" key="1">
    <citation type="submission" date="2019-07" db="EMBL/GenBank/DDBJ databases">
        <title>Georgenia wutianyii sp. nov. and Georgenia *** sp. nov. isolated from plateau pika (Ochotona curzoniae) in the Qinghai-Tibet plateau of China.</title>
        <authorList>
            <person name="Tian Z."/>
        </authorList>
    </citation>
    <scope>NUCLEOTIDE SEQUENCE [LARGE SCALE GENOMIC DNA]</scope>
    <source>
        <strain evidence="2 3">Z446</strain>
    </source>
</reference>
<dbReference type="PRINTS" id="PR00111">
    <property type="entry name" value="ABHYDROLASE"/>
</dbReference>
<dbReference type="AlphaFoldDB" id="A0A552WR85"/>
<dbReference type="SUPFAM" id="SSF53474">
    <property type="entry name" value="alpha/beta-Hydrolases"/>
    <property type="match status" value="1"/>
</dbReference>
<evidence type="ECO:0000313" key="3">
    <source>
        <dbReference type="Proteomes" id="UP000318693"/>
    </source>
</evidence>
<dbReference type="Proteomes" id="UP000318693">
    <property type="component" value="Unassembled WGS sequence"/>
</dbReference>
<evidence type="ECO:0000313" key="2">
    <source>
        <dbReference type="EMBL" id="TRW45321.1"/>
    </source>
</evidence>
<gene>
    <name evidence="2" type="ORF">FJ693_10085</name>
</gene>
<dbReference type="PANTHER" id="PTHR43433:SF5">
    <property type="entry name" value="AB HYDROLASE-1 DOMAIN-CONTAINING PROTEIN"/>
    <property type="match status" value="1"/>
</dbReference>
<name>A0A552WR85_9MICO</name>
<organism evidence="2 3">
    <name type="scientific">Georgenia yuyongxinii</name>
    <dbReference type="NCBI Taxonomy" id="2589797"/>
    <lineage>
        <taxon>Bacteria</taxon>
        <taxon>Bacillati</taxon>
        <taxon>Actinomycetota</taxon>
        <taxon>Actinomycetes</taxon>
        <taxon>Micrococcales</taxon>
        <taxon>Bogoriellaceae</taxon>
        <taxon>Georgenia</taxon>
    </lineage>
</organism>
<proteinExistence type="predicted"/>
<dbReference type="InterPro" id="IPR029058">
    <property type="entry name" value="AB_hydrolase_fold"/>
</dbReference>
<sequence>MPVTTSHQDAATKTVDVGGKSFAYRDLGPRTGTPVIFLNHLAAVLDNWDPRVVDGIASQRRVITFDNRGVGASEGRTPSSIAEMAKDAVAFIRALCFDRVDLLGFSMGGFVAQVIAEEQPDLVRKIILAGTGPAGGEGIDKVTLLTYLDVARGALTCRDAKNYLFFTETANGRSAARAFLKRLKERTENRDKAISVPSLRAHLKAINGWGVQLPRDLSRIQQAVFVANGDHDRMVPTQNSADLARRLPDARLKIYPDAGHGGIFQHHAEFVPEALDFLAA</sequence>
<evidence type="ECO:0000259" key="1">
    <source>
        <dbReference type="Pfam" id="PF00561"/>
    </source>
</evidence>
<dbReference type="PANTHER" id="PTHR43433">
    <property type="entry name" value="HYDROLASE, ALPHA/BETA FOLD FAMILY PROTEIN"/>
    <property type="match status" value="1"/>
</dbReference>
<protein>
    <submittedName>
        <fullName evidence="2">Alpha/beta hydrolase</fullName>
    </submittedName>
</protein>